<dbReference type="AlphaFoldDB" id="A0A0P6Y1B1"/>
<protein>
    <recommendedName>
        <fullName evidence="4">Sortase</fullName>
    </recommendedName>
</protein>
<feature type="transmembrane region" description="Helical" evidence="1">
    <location>
        <begin position="7"/>
        <end position="26"/>
    </location>
</feature>
<dbReference type="Proteomes" id="UP000050544">
    <property type="component" value="Unassembled WGS sequence"/>
</dbReference>
<evidence type="ECO:0000256" key="1">
    <source>
        <dbReference type="SAM" id="Phobius"/>
    </source>
</evidence>
<dbReference type="RefSeq" id="WP_054522232.1">
    <property type="nucleotide sequence ID" value="NZ_LGKO01000005.1"/>
</dbReference>
<reference evidence="2 3" key="1">
    <citation type="submission" date="2015-07" db="EMBL/GenBank/DDBJ databases">
        <title>Whole genome sequence of Thermanaerothrix daxensis DSM 23592.</title>
        <authorList>
            <person name="Hemp J."/>
            <person name="Ward L.M."/>
            <person name="Pace L.A."/>
            <person name="Fischer W.W."/>
        </authorList>
    </citation>
    <scope>NUCLEOTIDE SEQUENCE [LARGE SCALE GENOMIC DNA]</scope>
    <source>
        <strain evidence="2 3">GNS-1</strain>
    </source>
</reference>
<accession>A0A0P6Y1B1</accession>
<dbReference type="OrthoDB" id="164237at2"/>
<name>A0A0P6Y1B1_9CHLR</name>
<keyword evidence="1" id="KW-0812">Transmembrane</keyword>
<keyword evidence="3" id="KW-1185">Reference proteome</keyword>
<dbReference type="STRING" id="869279.SE15_11480"/>
<keyword evidence="1" id="KW-1133">Transmembrane helix</keyword>
<evidence type="ECO:0000313" key="2">
    <source>
        <dbReference type="EMBL" id="KPL82694.1"/>
    </source>
</evidence>
<proteinExistence type="predicted"/>
<gene>
    <name evidence="2" type="ORF">SE15_11480</name>
</gene>
<evidence type="ECO:0000313" key="3">
    <source>
        <dbReference type="Proteomes" id="UP000050544"/>
    </source>
</evidence>
<comment type="caution">
    <text evidence="2">The sequence shown here is derived from an EMBL/GenBank/DDBJ whole genome shotgun (WGS) entry which is preliminary data.</text>
</comment>
<keyword evidence="1" id="KW-0472">Membrane</keyword>
<dbReference type="EMBL" id="LGKO01000005">
    <property type="protein sequence ID" value="KPL82694.1"/>
    <property type="molecule type" value="Genomic_DNA"/>
</dbReference>
<organism evidence="2 3">
    <name type="scientific">Thermanaerothrix daxensis</name>
    <dbReference type="NCBI Taxonomy" id="869279"/>
    <lineage>
        <taxon>Bacteria</taxon>
        <taxon>Bacillati</taxon>
        <taxon>Chloroflexota</taxon>
        <taxon>Anaerolineae</taxon>
        <taxon>Anaerolineales</taxon>
        <taxon>Anaerolineaceae</taxon>
        <taxon>Thermanaerothrix</taxon>
    </lineage>
</organism>
<sequence>MTPKPRICLWYAVAKIALLVGVWFATTAHISIPNPTRDPGLAAGRNYAMAALAPLDLKALQEFRNRLELTSDPEQPMGLYVEGIMAYPIIQQPRSNPAYVSPQPDTLTEFALARRYGSLGLLAHNDRAGQSFFALQPGQDLWVIFGEGNLRRYRIIAIERYQALQPTSPYSSFVDLDDPTRATLSASELFLHIYDRPGALILQTCIARNGENSWGRLFIIALPEEATVPPIPLQ</sequence>
<evidence type="ECO:0008006" key="4">
    <source>
        <dbReference type="Google" id="ProtNLM"/>
    </source>
</evidence>